<dbReference type="EMBL" id="SJPW01000012">
    <property type="protein sequence ID" value="TWU44549.1"/>
    <property type="molecule type" value="Genomic_DNA"/>
</dbReference>
<accession>A0A5C6EBJ2</accession>
<evidence type="ECO:0000313" key="3">
    <source>
        <dbReference type="Proteomes" id="UP000318288"/>
    </source>
</evidence>
<sequence length="57" mass="6047">MISDSHVDQTMQRVLSAAMSVERVTQAAEGKLHLTAPVSGNSKAEKSDLSGDGELDF</sequence>
<gene>
    <name evidence="2" type="ORF">Poly51_61160</name>
</gene>
<dbReference type="AlphaFoldDB" id="A0A5C6EBJ2"/>
<evidence type="ECO:0000313" key="2">
    <source>
        <dbReference type="EMBL" id="TWU44549.1"/>
    </source>
</evidence>
<feature type="region of interest" description="Disordered" evidence="1">
    <location>
        <begin position="35"/>
        <end position="57"/>
    </location>
</feature>
<proteinExistence type="predicted"/>
<comment type="caution">
    <text evidence="2">The sequence shown here is derived from an EMBL/GenBank/DDBJ whole genome shotgun (WGS) entry which is preliminary data.</text>
</comment>
<dbReference type="Proteomes" id="UP000318288">
    <property type="component" value="Unassembled WGS sequence"/>
</dbReference>
<organism evidence="2 3">
    <name type="scientific">Rubripirellula tenax</name>
    <dbReference type="NCBI Taxonomy" id="2528015"/>
    <lineage>
        <taxon>Bacteria</taxon>
        <taxon>Pseudomonadati</taxon>
        <taxon>Planctomycetota</taxon>
        <taxon>Planctomycetia</taxon>
        <taxon>Pirellulales</taxon>
        <taxon>Pirellulaceae</taxon>
        <taxon>Rubripirellula</taxon>
    </lineage>
</organism>
<reference evidence="2 3" key="1">
    <citation type="submission" date="2019-02" db="EMBL/GenBank/DDBJ databases">
        <title>Deep-cultivation of Planctomycetes and their phenomic and genomic characterization uncovers novel biology.</title>
        <authorList>
            <person name="Wiegand S."/>
            <person name="Jogler M."/>
            <person name="Boedeker C."/>
            <person name="Pinto D."/>
            <person name="Vollmers J."/>
            <person name="Rivas-Marin E."/>
            <person name="Kohn T."/>
            <person name="Peeters S.H."/>
            <person name="Heuer A."/>
            <person name="Rast P."/>
            <person name="Oberbeckmann S."/>
            <person name="Bunk B."/>
            <person name="Jeske O."/>
            <person name="Meyerdierks A."/>
            <person name="Storesund J.E."/>
            <person name="Kallscheuer N."/>
            <person name="Luecker S."/>
            <person name="Lage O.M."/>
            <person name="Pohl T."/>
            <person name="Merkel B.J."/>
            <person name="Hornburger P."/>
            <person name="Mueller R.-W."/>
            <person name="Bruemmer F."/>
            <person name="Labrenz M."/>
            <person name="Spormann A.M."/>
            <person name="Op Den Camp H."/>
            <person name="Overmann J."/>
            <person name="Amann R."/>
            <person name="Jetten M.S.M."/>
            <person name="Mascher T."/>
            <person name="Medema M.H."/>
            <person name="Devos D.P."/>
            <person name="Kaster A.-K."/>
            <person name="Ovreas L."/>
            <person name="Rohde M."/>
            <person name="Galperin M.Y."/>
            <person name="Jogler C."/>
        </authorList>
    </citation>
    <scope>NUCLEOTIDE SEQUENCE [LARGE SCALE GENOMIC DNA]</scope>
    <source>
        <strain evidence="2 3">Poly51</strain>
    </source>
</reference>
<protein>
    <submittedName>
        <fullName evidence="2">Uncharacterized protein</fullName>
    </submittedName>
</protein>
<evidence type="ECO:0000256" key="1">
    <source>
        <dbReference type="SAM" id="MobiDB-lite"/>
    </source>
</evidence>
<name>A0A5C6EBJ2_9BACT</name>
<keyword evidence="3" id="KW-1185">Reference proteome</keyword>